<evidence type="ECO:0000256" key="2">
    <source>
        <dbReference type="ARBA" id="ARBA00008156"/>
    </source>
</evidence>
<name>A0A927FW01_9HYPH</name>
<evidence type="ECO:0000256" key="3">
    <source>
        <dbReference type="ARBA" id="ARBA00023002"/>
    </source>
</evidence>
<accession>A0A927FW01</accession>
<dbReference type="GO" id="GO:0016491">
    <property type="term" value="F:oxidoreductase activity"/>
    <property type="evidence" value="ECO:0007669"/>
    <property type="project" value="UniProtKB-KW"/>
</dbReference>
<proteinExistence type="inferred from homology"/>
<dbReference type="InterPro" id="IPR011047">
    <property type="entry name" value="Quinoprotein_ADH-like_sf"/>
</dbReference>
<dbReference type="PANTHER" id="PTHR32303">
    <property type="entry name" value="QUINOPROTEIN ALCOHOL DEHYDROGENASE (CYTOCHROME C)"/>
    <property type="match status" value="1"/>
</dbReference>
<evidence type="ECO:0000259" key="5">
    <source>
        <dbReference type="Pfam" id="PF01011"/>
    </source>
</evidence>
<feature type="signal peptide" evidence="4">
    <location>
        <begin position="1"/>
        <end position="22"/>
    </location>
</feature>
<gene>
    <name evidence="6" type="ORF">IC608_10335</name>
</gene>
<dbReference type="SMART" id="SM00564">
    <property type="entry name" value="PQQ"/>
    <property type="match status" value="7"/>
</dbReference>
<keyword evidence="7" id="KW-1185">Reference proteome</keyword>
<dbReference type="AlphaFoldDB" id="A0A927FW01"/>
<evidence type="ECO:0000256" key="1">
    <source>
        <dbReference type="ARBA" id="ARBA00001931"/>
    </source>
</evidence>
<reference evidence="6" key="1">
    <citation type="submission" date="2020-09" db="EMBL/GenBank/DDBJ databases">
        <title>Genome seq and assembly of Devosia sp.</title>
        <authorList>
            <person name="Chhetri G."/>
        </authorList>
    </citation>
    <scope>NUCLEOTIDE SEQUENCE</scope>
    <source>
        <strain evidence="6">PTR5</strain>
    </source>
</reference>
<sequence>MKSRSKLTVLVAGTVSLMAVHAAIAQDAATQESVIDKITPVTDEMLLDPPDADWLMWRRTYNGWGYSPLDQINKENVGKLKLAWSWGMSPGGRTQETPLVHDGVMFVQNADHRIQALDAATGDLIWEYQHELPDGVSPGGERSKAIYGNNLIIATRDAHIIALDIKTGELVWDQQVADYKKGFAYSSGPLVANGVIVQGMTSCSNAQPGGCFFTGHDAETGEEIWRVNTIARGDTPEGNSWNGIPVENRYGASAWITGSYDPEQNLIFAGVGQPYPWNVEIAGLTPKSSDPNVTNEALYTNSTLAIDATTGELKWYHQYLPTDSLDLDYVYERLIVDDEVVTTGKIGIMEAIDRTTGKWLWAKETAPQNVVLSIDKETGAKEINPDVIPVIGETTFNCPADPGSKAWQATSYSPKTGAVYLPTVEFCSNTTVNPLDPGQIYTGGGLQTYSRVPRPDGDGNIGQVRAYKLDDQSEMWQYRQYAPVTTSTLPTAGGVVFVGTLDRKLIAFDDETGDVLWTSPKLSNSLESFPISYEADGKQYIAVVANFGNGLGRLQSLTPDIKLPPNNPVTLYVFALPDDEE</sequence>
<keyword evidence="3" id="KW-0560">Oxidoreductase</keyword>
<feature type="domain" description="Pyrrolo-quinoline quinone repeat" evidence="5">
    <location>
        <begin position="54"/>
        <end position="363"/>
    </location>
</feature>
<evidence type="ECO:0000313" key="6">
    <source>
        <dbReference type="EMBL" id="MBD8065873.1"/>
    </source>
</evidence>
<dbReference type="Proteomes" id="UP000654108">
    <property type="component" value="Unassembled WGS sequence"/>
</dbReference>
<comment type="similarity">
    <text evidence="2">Belongs to the bacterial PQQ dehydrogenase family.</text>
</comment>
<dbReference type="PANTHER" id="PTHR32303:SF20">
    <property type="entry name" value="QUINOPROTEIN ETHANOL DEHYDROGENASE"/>
    <property type="match status" value="1"/>
</dbReference>
<dbReference type="InterPro" id="IPR018391">
    <property type="entry name" value="PQQ_b-propeller_rpt"/>
</dbReference>
<dbReference type="EMBL" id="JACYFU010000002">
    <property type="protein sequence ID" value="MBD8065873.1"/>
    <property type="molecule type" value="Genomic_DNA"/>
</dbReference>
<feature type="chain" id="PRO_5037618346" evidence="4">
    <location>
        <begin position="23"/>
        <end position="581"/>
    </location>
</feature>
<comment type="cofactor">
    <cofactor evidence="1">
        <name>pyrroloquinoline quinone</name>
        <dbReference type="ChEBI" id="CHEBI:58442"/>
    </cofactor>
</comment>
<protein>
    <submittedName>
        <fullName evidence="6">PQQ-binding-like beta-propeller repeat protein</fullName>
    </submittedName>
</protein>
<comment type="caution">
    <text evidence="6">The sequence shown here is derived from an EMBL/GenBank/DDBJ whole genome shotgun (WGS) entry which is preliminary data.</text>
</comment>
<dbReference type="Pfam" id="PF01011">
    <property type="entry name" value="PQQ"/>
    <property type="match status" value="2"/>
</dbReference>
<evidence type="ECO:0000313" key="7">
    <source>
        <dbReference type="Proteomes" id="UP000654108"/>
    </source>
</evidence>
<organism evidence="6 7">
    <name type="scientific">Devosia oryzisoli</name>
    <dbReference type="NCBI Taxonomy" id="2774138"/>
    <lineage>
        <taxon>Bacteria</taxon>
        <taxon>Pseudomonadati</taxon>
        <taxon>Pseudomonadota</taxon>
        <taxon>Alphaproteobacteria</taxon>
        <taxon>Hyphomicrobiales</taxon>
        <taxon>Devosiaceae</taxon>
        <taxon>Devosia</taxon>
    </lineage>
</organism>
<dbReference type="Gene3D" id="2.140.10.10">
    <property type="entry name" value="Quinoprotein alcohol dehydrogenase-like superfamily"/>
    <property type="match status" value="1"/>
</dbReference>
<dbReference type="RefSeq" id="WP_191775075.1">
    <property type="nucleotide sequence ID" value="NZ_JACYFU010000002.1"/>
</dbReference>
<dbReference type="InterPro" id="IPR002372">
    <property type="entry name" value="PQQ_rpt_dom"/>
</dbReference>
<evidence type="ECO:0000256" key="4">
    <source>
        <dbReference type="SAM" id="SignalP"/>
    </source>
</evidence>
<feature type="domain" description="Pyrrolo-quinoline quinone repeat" evidence="5">
    <location>
        <begin position="477"/>
        <end position="541"/>
    </location>
</feature>
<dbReference type="SUPFAM" id="SSF50998">
    <property type="entry name" value="Quinoprotein alcohol dehydrogenase-like"/>
    <property type="match status" value="1"/>
</dbReference>
<keyword evidence="4" id="KW-0732">Signal</keyword>